<feature type="binding site" evidence="11">
    <location>
        <position position="296"/>
    </location>
    <ligand>
        <name>Mg(2+)</name>
        <dbReference type="ChEBI" id="CHEBI:18420"/>
    </ligand>
</feature>
<dbReference type="PROSITE" id="PS51257">
    <property type="entry name" value="PROKAR_LIPOPROTEIN"/>
    <property type="match status" value="1"/>
</dbReference>
<evidence type="ECO:0000256" key="3">
    <source>
        <dbReference type="ARBA" id="ARBA00022630"/>
    </source>
</evidence>
<evidence type="ECO:0000256" key="5">
    <source>
        <dbReference type="ARBA" id="ARBA00022723"/>
    </source>
</evidence>
<dbReference type="RefSeq" id="WP_072850768.1">
    <property type="nucleotide sequence ID" value="NZ_FRAH01000025.1"/>
</dbReference>
<dbReference type="EMBL" id="FRAH01000025">
    <property type="protein sequence ID" value="SHK38059.1"/>
    <property type="molecule type" value="Genomic_DNA"/>
</dbReference>
<evidence type="ECO:0000256" key="4">
    <source>
        <dbReference type="ARBA" id="ARBA00022679"/>
    </source>
</evidence>
<dbReference type="PANTHER" id="PTHR30040">
    <property type="entry name" value="THIAMINE BIOSYNTHESIS LIPOPROTEIN APBE"/>
    <property type="match status" value="1"/>
</dbReference>
<keyword evidence="3 10" id="KW-0285">Flavoprotein</keyword>
<feature type="coiled-coil region" evidence="13">
    <location>
        <begin position="17"/>
        <end position="84"/>
    </location>
</feature>
<proteinExistence type="inferred from homology"/>
<keyword evidence="12" id="KW-0997">Cell inner membrane</keyword>
<protein>
    <recommendedName>
        <fullName evidence="2 10">FAD:protein FMN transferase</fullName>
        <ecNumber evidence="1 10">2.7.1.180</ecNumber>
    </recommendedName>
    <alternativeName>
        <fullName evidence="8 10">Flavin transferase</fullName>
    </alternativeName>
</protein>
<dbReference type="OrthoDB" id="9778595at2"/>
<evidence type="ECO:0000256" key="13">
    <source>
        <dbReference type="SAM" id="Coils"/>
    </source>
</evidence>
<keyword evidence="12 14" id="KW-0449">Lipoprotein</keyword>
<dbReference type="PANTHER" id="PTHR30040:SF2">
    <property type="entry name" value="FAD:PROTEIN FMN TRANSFERASE"/>
    <property type="match status" value="1"/>
</dbReference>
<accession>A0A1M6S0F8</accession>
<dbReference type="GO" id="GO:0046872">
    <property type="term" value="F:metal ion binding"/>
    <property type="evidence" value="ECO:0007669"/>
    <property type="project" value="UniProtKB-UniRule"/>
</dbReference>
<dbReference type="EC" id="2.7.1.180" evidence="1 10"/>
<dbReference type="GO" id="GO:0005886">
    <property type="term" value="C:plasma membrane"/>
    <property type="evidence" value="ECO:0007669"/>
    <property type="project" value="UniProtKB-SubCell"/>
</dbReference>
<keyword evidence="12" id="KW-1003">Cell membrane</keyword>
<sequence>MNWKKTAALVLASVFILGGCSEKREQAQQMLAQAKEENRHEATTFAMDTIMTFTVYHENGEQIMTDAEQEIRRLERLLSVTMEDSEIAQLNANAGKQAVPVSEDTMYLLKTAKEMEELTNGCYDMTISPVVKAWGFTEEEHHVPTQAELDALMPLVDNDSVILSEEDQTAYLAKEGMAVDLGGIAKGYTSDAVTKLMKEEGVESALIWLGGNISAIGNKPDGNPWKIAVENPLNTEDYVGLVEVSDCSVITSGGYQRYFDQDGKRYHHIIDPAMGYPSDSGLLSVTIISENGTKADALSTALFVMGYDRAVELWRQSDDFEAIFVTEDGKVIATEGIADQFTFEGQDNDFTYETVTR</sequence>
<keyword evidence="6 10" id="KW-0274">FAD</keyword>
<keyword evidence="5 10" id="KW-0479">Metal-binding</keyword>
<evidence type="ECO:0000256" key="8">
    <source>
        <dbReference type="ARBA" id="ARBA00031306"/>
    </source>
</evidence>
<evidence type="ECO:0000256" key="12">
    <source>
        <dbReference type="RuleBase" id="RU363002"/>
    </source>
</evidence>
<keyword evidence="15" id="KW-1185">Reference proteome</keyword>
<name>A0A1M6S0F8_9FIRM</name>
<evidence type="ECO:0000256" key="1">
    <source>
        <dbReference type="ARBA" id="ARBA00011955"/>
    </source>
</evidence>
<dbReference type="SUPFAM" id="SSF143631">
    <property type="entry name" value="ApbE-like"/>
    <property type="match status" value="1"/>
</dbReference>
<evidence type="ECO:0000313" key="15">
    <source>
        <dbReference type="Proteomes" id="UP000183975"/>
    </source>
</evidence>
<dbReference type="GO" id="GO:0016740">
    <property type="term" value="F:transferase activity"/>
    <property type="evidence" value="ECO:0007669"/>
    <property type="project" value="UniProtKB-UniRule"/>
</dbReference>
<dbReference type="Pfam" id="PF02424">
    <property type="entry name" value="ApbE"/>
    <property type="match status" value="1"/>
</dbReference>
<keyword evidence="7 10" id="KW-0460">Magnesium</keyword>
<dbReference type="InterPro" id="IPR024932">
    <property type="entry name" value="ApbE"/>
</dbReference>
<gene>
    <name evidence="14" type="ORF">SAMN02745138_01623</name>
</gene>
<feature type="binding site" evidence="11">
    <location>
        <position position="300"/>
    </location>
    <ligand>
        <name>Mg(2+)</name>
        <dbReference type="ChEBI" id="CHEBI:18420"/>
    </ligand>
</feature>
<evidence type="ECO:0000256" key="9">
    <source>
        <dbReference type="ARBA" id="ARBA00048540"/>
    </source>
</evidence>
<keyword evidence="12" id="KW-0472">Membrane</keyword>
<keyword evidence="4 10" id="KW-0808">Transferase</keyword>
<comment type="catalytic activity">
    <reaction evidence="9 10 12">
        <text>L-threonyl-[protein] + FAD = FMN-L-threonyl-[protein] + AMP + H(+)</text>
        <dbReference type="Rhea" id="RHEA:36847"/>
        <dbReference type="Rhea" id="RHEA-COMP:11060"/>
        <dbReference type="Rhea" id="RHEA-COMP:11061"/>
        <dbReference type="ChEBI" id="CHEBI:15378"/>
        <dbReference type="ChEBI" id="CHEBI:30013"/>
        <dbReference type="ChEBI" id="CHEBI:57692"/>
        <dbReference type="ChEBI" id="CHEBI:74257"/>
        <dbReference type="ChEBI" id="CHEBI:456215"/>
        <dbReference type="EC" id="2.7.1.180"/>
    </reaction>
</comment>
<evidence type="ECO:0000313" key="14">
    <source>
        <dbReference type="EMBL" id="SHK38059.1"/>
    </source>
</evidence>
<dbReference type="PIRSF" id="PIRSF006268">
    <property type="entry name" value="ApbE"/>
    <property type="match status" value="1"/>
</dbReference>
<dbReference type="AlphaFoldDB" id="A0A1M6S0F8"/>
<comment type="function">
    <text evidence="12">Flavin transferase that catalyzes the transfer of the FMN moiety of FAD and its covalent binding to the hydroxyl group of a threonine residue in a target flavoprotein.</text>
</comment>
<evidence type="ECO:0000256" key="7">
    <source>
        <dbReference type="ARBA" id="ARBA00022842"/>
    </source>
</evidence>
<comment type="subcellular location">
    <subcellularLocation>
        <location evidence="12">Cell inner membrane</location>
        <topology evidence="12">Lipid-anchor</topology>
        <orientation evidence="12">Periplasmic side</orientation>
    </subcellularLocation>
</comment>
<feature type="binding site" evidence="11">
    <location>
        <position position="183"/>
    </location>
    <ligand>
        <name>Mg(2+)</name>
        <dbReference type="ChEBI" id="CHEBI:18420"/>
    </ligand>
</feature>
<dbReference type="InterPro" id="IPR003374">
    <property type="entry name" value="ApbE-like_sf"/>
</dbReference>
<evidence type="ECO:0000256" key="11">
    <source>
        <dbReference type="PIRSR" id="PIRSR006268-2"/>
    </source>
</evidence>
<comment type="similarity">
    <text evidence="10 12">Belongs to the ApbE family.</text>
</comment>
<dbReference type="Proteomes" id="UP000183975">
    <property type="component" value="Unassembled WGS sequence"/>
</dbReference>
<dbReference type="Gene3D" id="3.10.520.10">
    <property type="entry name" value="ApbE-like domains"/>
    <property type="match status" value="1"/>
</dbReference>
<organism evidence="14 15">
    <name type="scientific">Anaerotignum lactatifermentans DSM 14214</name>
    <dbReference type="NCBI Taxonomy" id="1121323"/>
    <lineage>
        <taxon>Bacteria</taxon>
        <taxon>Bacillati</taxon>
        <taxon>Bacillota</taxon>
        <taxon>Clostridia</taxon>
        <taxon>Lachnospirales</taxon>
        <taxon>Anaerotignaceae</taxon>
        <taxon>Anaerotignum</taxon>
    </lineage>
</organism>
<evidence type="ECO:0000256" key="6">
    <source>
        <dbReference type="ARBA" id="ARBA00022827"/>
    </source>
</evidence>
<comment type="cofactor">
    <cofactor evidence="11">
        <name>Mg(2+)</name>
        <dbReference type="ChEBI" id="CHEBI:18420"/>
    </cofactor>
    <cofactor evidence="11">
        <name>Mn(2+)</name>
        <dbReference type="ChEBI" id="CHEBI:29035"/>
    </cofactor>
    <text evidence="11">Magnesium. Can also use manganese.</text>
</comment>
<evidence type="ECO:0000256" key="2">
    <source>
        <dbReference type="ARBA" id="ARBA00016337"/>
    </source>
</evidence>
<reference evidence="14 15" key="1">
    <citation type="submission" date="2016-11" db="EMBL/GenBank/DDBJ databases">
        <authorList>
            <person name="Jaros S."/>
            <person name="Januszkiewicz K."/>
            <person name="Wedrychowicz H."/>
        </authorList>
    </citation>
    <scope>NUCLEOTIDE SEQUENCE [LARGE SCALE GENOMIC DNA]</scope>
    <source>
        <strain evidence="14 15">DSM 14214</strain>
    </source>
</reference>
<keyword evidence="13" id="KW-0175">Coiled coil</keyword>
<evidence type="ECO:0000256" key="10">
    <source>
        <dbReference type="PIRNR" id="PIRNR006268"/>
    </source>
</evidence>